<dbReference type="EMBL" id="BMDO01000006">
    <property type="protein sequence ID" value="GGI51168.1"/>
    <property type="molecule type" value="Genomic_DNA"/>
</dbReference>
<dbReference type="InterPro" id="IPR014937">
    <property type="entry name" value="DUF1810"/>
</dbReference>
<sequence>MSLNRFTEAQAKNYADALAEIKNGKKSTHWMWYVFPQIQGLGNSEFARFYAIKDIEEAKVYLAHPVLSERLIEISKAMLELDGNDAYAILGSPDEMKLQSSMTLFSLVPNADPVFDEVLQKYYHGEKDSKTLRILLK</sequence>
<gene>
    <name evidence="1" type="ORF">GCM10011425_23800</name>
</gene>
<reference evidence="1" key="1">
    <citation type="journal article" date="2014" name="Int. J. Syst. Evol. Microbiol.">
        <title>Complete genome sequence of Corynebacterium casei LMG S-19264T (=DSM 44701T), isolated from a smear-ripened cheese.</title>
        <authorList>
            <consortium name="US DOE Joint Genome Institute (JGI-PGF)"/>
            <person name="Walter F."/>
            <person name="Albersmeier A."/>
            <person name="Kalinowski J."/>
            <person name="Ruckert C."/>
        </authorList>
    </citation>
    <scope>NUCLEOTIDE SEQUENCE</scope>
    <source>
        <strain evidence="1">CCM 8711</strain>
    </source>
</reference>
<protein>
    <recommendedName>
        <fullName evidence="3">DUF1810 domain-containing protein</fullName>
    </recommendedName>
</protein>
<dbReference type="AlphaFoldDB" id="A0A917N1T5"/>
<dbReference type="Gene3D" id="1.25.40.380">
    <property type="entry name" value="Protein of unknown function DUF1810"/>
    <property type="match status" value="1"/>
</dbReference>
<dbReference type="InterPro" id="IPR036287">
    <property type="entry name" value="Rv1873-like_sf"/>
</dbReference>
<keyword evidence="2" id="KW-1185">Reference proteome</keyword>
<dbReference type="SUPFAM" id="SSF140736">
    <property type="entry name" value="Rv1873-like"/>
    <property type="match status" value="1"/>
</dbReference>
<evidence type="ECO:0000313" key="1">
    <source>
        <dbReference type="EMBL" id="GGI51168.1"/>
    </source>
</evidence>
<dbReference type="PIRSF" id="PIRSF008546">
    <property type="entry name" value="UCP008546"/>
    <property type="match status" value="1"/>
</dbReference>
<evidence type="ECO:0000313" key="2">
    <source>
        <dbReference type="Proteomes" id="UP000662074"/>
    </source>
</evidence>
<proteinExistence type="predicted"/>
<evidence type="ECO:0008006" key="3">
    <source>
        <dbReference type="Google" id="ProtNLM"/>
    </source>
</evidence>
<dbReference type="Pfam" id="PF08837">
    <property type="entry name" value="DUF1810"/>
    <property type="match status" value="1"/>
</dbReference>
<accession>A0A917N1T5</accession>
<reference evidence="1" key="2">
    <citation type="submission" date="2020-09" db="EMBL/GenBank/DDBJ databases">
        <authorList>
            <person name="Sun Q."/>
            <person name="Sedlacek I."/>
        </authorList>
    </citation>
    <scope>NUCLEOTIDE SEQUENCE</scope>
    <source>
        <strain evidence="1">CCM 8711</strain>
    </source>
</reference>
<comment type="caution">
    <text evidence="1">The sequence shown here is derived from an EMBL/GenBank/DDBJ whole genome shotgun (WGS) entry which is preliminary data.</text>
</comment>
<dbReference type="RefSeq" id="WP_188417016.1">
    <property type="nucleotide sequence ID" value="NZ_BMDO01000006.1"/>
</dbReference>
<organism evidence="1 2">
    <name type="scientific">Mucilaginibacter galii</name>
    <dbReference type="NCBI Taxonomy" id="2005073"/>
    <lineage>
        <taxon>Bacteria</taxon>
        <taxon>Pseudomonadati</taxon>
        <taxon>Bacteroidota</taxon>
        <taxon>Sphingobacteriia</taxon>
        <taxon>Sphingobacteriales</taxon>
        <taxon>Sphingobacteriaceae</taxon>
        <taxon>Mucilaginibacter</taxon>
    </lineage>
</organism>
<name>A0A917N1T5_9SPHI</name>
<dbReference type="Proteomes" id="UP000662074">
    <property type="component" value="Unassembled WGS sequence"/>
</dbReference>